<organism evidence="1">
    <name type="scientific">marine metagenome</name>
    <dbReference type="NCBI Taxonomy" id="408172"/>
    <lineage>
        <taxon>unclassified sequences</taxon>
        <taxon>metagenomes</taxon>
        <taxon>ecological metagenomes</taxon>
    </lineage>
</organism>
<proteinExistence type="predicted"/>
<dbReference type="EMBL" id="UINC01001285">
    <property type="protein sequence ID" value="SUZ76621.1"/>
    <property type="molecule type" value="Genomic_DNA"/>
</dbReference>
<protein>
    <submittedName>
        <fullName evidence="1">Uncharacterized protein</fullName>
    </submittedName>
</protein>
<name>A0A381QBB9_9ZZZZ</name>
<accession>A0A381QBB9</accession>
<sequence length="1475" mass="152339">MAISNDVTTNRLNKKINYGVARTEMDSVIGPTGEAMGSPVFNPSNDLWINSDQLPASFLGTSVNTSDMLVYQYTSSASGAGTADGETVGVLELKAASGTDVTYGSGNYATYIACTNRSSAAATRLQDWIPFGFFGATYLTSFAVATEGYHLTNTNLSATAAYYSQIYPSSSGYEFYFDTDAGLLVFAGSSGPPSNLTAGRSIYLIKGARYQGPKGVANMPVSKLSDIHTATPSDSDVLIWDNGNSRWAPGTSLTKVDIGEANVTVANIATLYTTTLQVGTGTTTITTDDVKTGVINLTTANIATAYITSSATIFKEDVEESNVTVANVSTLYVTTAVGGEAVLDEDNMASDSATKLATQQSIKAYVDTQILTEDTIEELNDTTITSATENDVLTYRGGAWINSTEVDLAEANVTVTNVSTAYITTEATIATAKVSDLTSGRVVLAGTSGELEDSASLTFDGTVLTSPRLAFAEANITVANIATAYITSSATIFKEDVEEANITVANIATLYTTTLQVGSGTTTVTTDDVKTTTINLTTLNTATAFITTAVETQCAKVFDLTDGRVTYASAMGELVDSSNLTFDGTVLTSTEVTTPEANVTVANIATAYITTEATIATAKVSDLTDGRVVLAGTSGELEDSGALTFDGTVLTSTEITTPEANVTVANVTTLYVPSTATIGDLTVDNGVVIGQNLTVSGNVTIQGGATTIESTTLTVDDKNIELGTVDTPTDVTADGGGITLKGTSDKTILWTDSTDSWDVNQDLNIDKTTADSALKIDGTFIANTSVVSPSTKLTAHEANVTSVNTSSLYVTTDATVATAKISDLTSGRVVLAGTSGEIEDSGNLTFDGTVLTSPRLAFEEANVTVANVATLYVPTIATIFKTDIEEANITVANIATLYTTTLQVGTGTTTVTSDDVKTGVVNVTTSNISTAYITTEATIATAKVSDLTSGRVVLAGTGGELEDHTNLTFDGTVLTSTEVTTPEANVTVANIATAYITTDATIATAKISDLTSGRVVLAGTSGEIEDSTNLTFDGTVLTSTELTTPEANITVANVSTLYVTTSVGGEAILDDDSFATASATTLATSESIKAYVDAEILTEDTIAELNDTTISPGLAENDVLTYRGGAWINSNEVDLAEANITVANVSTLYSTSSAVMNKVDIVEANVTVANVATLYSTSSAVMNDVDITKVDIGEANVTVSNTVTTWITDYLCVEAGGYGAYINSKLHTPEANITVANVSTAYVTNKATVQNLDVDVRLAGSPAPGGMGCVPEANIAVANIATLHITTDSTIATAKISDLTDGRVVLAGTSGELEDSTNLTFDGTVLTSTEVTTPEANITVANVATLYVTSQIDKLDIAEVDIAEANVTVGNVATLYVPGDGGPTNLALNVGDGAITINTDDFTTSLSANATLQGTTQITQLNSSTVTESGITVAQYGGALGTPTNKVWANSSGLHYQTKQLAGTDDATALAIALG</sequence>
<gene>
    <name evidence="1" type="ORF">METZ01_LOCUS29475</name>
</gene>
<evidence type="ECO:0000313" key="1">
    <source>
        <dbReference type="EMBL" id="SUZ76621.1"/>
    </source>
</evidence>
<reference evidence="1" key="1">
    <citation type="submission" date="2018-05" db="EMBL/GenBank/DDBJ databases">
        <authorList>
            <person name="Lanie J.A."/>
            <person name="Ng W.-L."/>
            <person name="Kazmierczak K.M."/>
            <person name="Andrzejewski T.M."/>
            <person name="Davidsen T.M."/>
            <person name="Wayne K.J."/>
            <person name="Tettelin H."/>
            <person name="Glass J.I."/>
            <person name="Rusch D."/>
            <person name="Podicherti R."/>
            <person name="Tsui H.-C.T."/>
            <person name="Winkler M.E."/>
        </authorList>
    </citation>
    <scope>NUCLEOTIDE SEQUENCE</scope>
</reference>